<comment type="subcellular location">
    <subcellularLocation>
        <location evidence="1 7">Cytoplasm</location>
    </subcellularLocation>
</comment>
<dbReference type="Pfam" id="PF09285">
    <property type="entry name" value="Elong-fact-P_C"/>
    <property type="match status" value="1"/>
</dbReference>
<evidence type="ECO:0000256" key="8">
    <source>
        <dbReference type="NCBIfam" id="TIGR00038"/>
    </source>
</evidence>
<evidence type="ECO:0000259" key="11">
    <source>
        <dbReference type="SMART" id="SM01185"/>
    </source>
</evidence>
<evidence type="ECO:0000259" key="10">
    <source>
        <dbReference type="SMART" id="SM00841"/>
    </source>
</evidence>
<evidence type="ECO:0000256" key="1">
    <source>
        <dbReference type="ARBA" id="ARBA00004496"/>
    </source>
</evidence>
<evidence type="ECO:0000313" key="13">
    <source>
        <dbReference type="Proteomes" id="UP000009374"/>
    </source>
</evidence>
<dbReference type="InterPro" id="IPR013185">
    <property type="entry name" value="Transl_elong_KOW-like"/>
</dbReference>
<proteinExistence type="inferred from homology"/>
<name>C6I0J9_9BACT</name>
<dbReference type="GO" id="GO:0043043">
    <property type="term" value="P:peptide biosynthetic process"/>
    <property type="evidence" value="ECO:0007669"/>
    <property type="project" value="InterPro"/>
</dbReference>
<dbReference type="Gene3D" id="2.40.50.140">
    <property type="entry name" value="Nucleic acid-binding proteins"/>
    <property type="match status" value="2"/>
</dbReference>
<evidence type="ECO:0000256" key="4">
    <source>
        <dbReference type="ARBA" id="ARBA00022490"/>
    </source>
</evidence>
<dbReference type="Gene3D" id="2.30.30.30">
    <property type="match status" value="1"/>
</dbReference>
<feature type="domain" description="Translation elongation factor P/YeiP central" evidence="11">
    <location>
        <begin position="69"/>
        <end position="123"/>
    </location>
</feature>
<dbReference type="InterPro" id="IPR011768">
    <property type="entry name" value="Transl_elongation_fac_P"/>
</dbReference>
<dbReference type="InterPro" id="IPR013852">
    <property type="entry name" value="Transl_elong_P/YeiP_CS"/>
</dbReference>
<evidence type="ECO:0000313" key="12">
    <source>
        <dbReference type="EMBL" id="EES51654.1"/>
    </source>
</evidence>
<dbReference type="GO" id="GO:0005829">
    <property type="term" value="C:cytosol"/>
    <property type="evidence" value="ECO:0007669"/>
    <property type="project" value="UniProtKB-ARBA"/>
</dbReference>
<comment type="pathway">
    <text evidence="2 7">Protein biosynthesis; polypeptide chain elongation.</text>
</comment>
<dbReference type="PANTHER" id="PTHR30053:SF12">
    <property type="entry name" value="ELONGATION FACTOR P (EF-P) FAMILY PROTEIN"/>
    <property type="match status" value="1"/>
</dbReference>
<dbReference type="FunFam" id="2.30.30.30:FF:000003">
    <property type="entry name" value="Elongation factor P"/>
    <property type="match status" value="1"/>
</dbReference>
<dbReference type="CDD" id="cd04470">
    <property type="entry name" value="S1_EF-P_repeat_1"/>
    <property type="match status" value="1"/>
</dbReference>
<dbReference type="HAMAP" id="MF_00141">
    <property type="entry name" value="EF_P"/>
    <property type="match status" value="1"/>
</dbReference>
<evidence type="ECO:0000256" key="3">
    <source>
        <dbReference type="ARBA" id="ARBA00009479"/>
    </source>
</evidence>
<keyword evidence="4 7" id="KW-0963">Cytoplasm</keyword>
<dbReference type="NCBIfam" id="NF001810">
    <property type="entry name" value="PRK00529.1"/>
    <property type="match status" value="1"/>
</dbReference>
<evidence type="ECO:0000256" key="7">
    <source>
        <dbReference type="HAMAP-Rule" id="MF_00141"/>
    </source>
</evidence>
<dbReference type="InterPro" id="IPR012340">
    <property type="entry name" value="NA-bd_OB-fold"/>
</dbReference>
<sequence length="191" mass="21572">MAVIVTSDFRGGARLEVDGEPYFIVEFQHVKPGKGGAFVRTKLKNMKTGLVIERTFRSGEKFDVPDVEEKTMQFLYAQGEDYYFMDNESYEQITLTKKDLGDRILFLKEQMPVNILFYKEKPITIDLPTFVDLTIVETDPARKGDTASGGSKPAKVETGATVKVPFHLQEGDVIKVDTRTSEYIERVRSGS</sequence>
<keyword evidence="5 7" id="KW-0251">Elongation factor</keyword>
<dbReference type="Pfam" id="PF01132">
    <property type="entry name" value="EFP"/>
    <property type="match status" value="1"/>
</dbReference>
<dbReference type="Pfam" id="PF08207">
    <property type="entry name" value="EFP_N"/>
    <property type="match status" value="1"/>
</dbReference>
<comment type="function">
    <text evidence="7">Involved in peptide bond synthesis. Stimulates efficient translation and peptide-bond synthesis on native or reconstituted 70S ribosomes in vitro. Probably functions indirectly by altering the affinity of the ribosome for aminoacyl-tRNA, thus increasing their reactivity as acceptors for peptidyl transferase.</text>
</comment>
<dbReference type="SMART" id="SM00841">
    <property type="entry name" value="Elong-fact-P_C"/>
    <property type="match status" value="1"/>
</dbReference>
<dbReference type="PROSITE" id="PS01275">
    <property type="entry name" value="EFP"/>
    <property type="match status" value="1"/>
</dbReference>
<dbReference type="InterPro" id="IPR001059">
    <property type="entry name" value="Transl_elong_P/YeiP_cen"/>
</dbReference>
<dbReference type="UniPathway" id="UPA00345"/>
<reference evidence="12 13" key="1">
    <citation type="journal article" date="2009" name="Appl. Environ. Microbiol.">
        <title>Community genomic and proteomic analyses of chemoautotrophic iron-oxidizing "Leptospirillum rubarum" (Group II) and "Leptospirillum ferrodiazotrophum" (Group III) bacteria in acid mine drainage biofilms.</title>
        <authorList>
            <person name="Goltsman D.S."/>
            <person name="Denef V.J."/>
            <person name="Singer S.W."/>
            <person name="VerBerkmoes N.C."/>
            <person name="Lefsrud M."/>
            <person name="Mueller R.S."/>
            <person name="Dick G.J."/>
            <person name="Sun C.L."/>
            <person name="Wheeler K.E."/>
            <person name="Zemla A."/>
            <person name="Baker B.J."/>
            <person name="Hauser L."/>
            <person name="Land M."/>
            <person name="Shah M.B."/>
            <person name="Thelen M.P."/>
            <person name="Hettich R.L."/>
            <person name="Banfield J.F."/>
        </authorList>
    </citation>
    <scope>NUCLEOTIDE SEQUENCE [LARGE SCALE GENOMIC DNA]</scope>
</reference>
<dbReference type="EMBL" id="GG693887">
    <property type="protein sequence ID" value="EES51654.1"/>
    <property type="molecule type" value="Genomic_DNA"/>
</dbReference>
<dbReference type="NCBIfam" id="TIGR00038">
    <property type="entry name" value="efp"/>
    <property type="match status" value="1"/>
</dbReference>
<dbReference type="SUPFAM" id="SSF50249">
    <property type="entry name" value="Nucleic acid-binding proteins"/>
    <property type="match status" value="2"/>
</dbReference>
<organism evidence="12 13">
    <name type="scientific">Leptospirillum ferrodiazotrophum</name>
    <dbReference type="NCBI Taxonomy" id="412449"/>
    <lineage>
        <taxon>Bacteria</taxon>
        <taxon>Pseudomonadati</taxon>
        <taxon>Nitrospirota</taxon>
        <taxon>Nitrospiria</taxon>
        <taxon>Nitrospirales</taxon>
        <taxon>Nitrospiraceae</taxon>
        <taxon>Leptospirillum</taxon>
    </lineage>
</organism>
<dbReference type="InterPro" id="IPR020599">
    <property type="entry name" value="Transl_elong_fac_P/YeiP"/>
</dbReference>
<keyword evidence="13" id="KW-1185">Reference proteome</keyword>
<dbReference type="InterPro" id="IPR014722">
    <property type="entry name" value="Rib_uL2_dom2"/>
</dbReference>
<gene>
    <name evidence="7" type="primary">efp</name>
    <name evidence="12" type="ORF">UBAL3_95680092</name>
</gene>
<dbReference type="Proteomes" id="UP000009374">
    <property type="component" value="Unassembled WGS sequence"/>
</dbReference>
<dbReference type="PIRSF" id="PIRSF005901">
    <property type="entry name" value="EF-P"/>
    <property type="match status" value="1"/>
</dbReference>
<evidence type="ECO:0000256" key="5">
    <source>
        <dbReference type="ARBA" id="ARBA00022768"/>
    </source>
</evidence>
<dbReference type="InterPro" id="IPR008991">
    <property type="entry name" value="Translation_prot_SH3-like_sf"/>
</dbReference>
<evidence type="ECO:0000256" key="9">
    <source>
        <dbReference type="RuleBase" id="RU004389"/>
    </source>
</evidence>
<dbReference type="PANTHER" id="PTHR30053">
    <property type="entry name" value="ELONGATION FACTOR P"/>
    <property type="match status" value="1"/>
</dbReference>
<dbReference type="FunFam" id="2.40.50.140:FF:000009">
    <property type="entry name" value="Elongation factor P"/>
    <property type="match status" value="1"/>
</dbReference>
<dbReference type="AlphaFoldDB" id="C6I0J9"/>
<accession>C6I0J9</accession>
<dbReference type="InterPro" id="IPR015365">
    <property type="entry name" value="Elong-fact-P_C"/>
</dbReference>
<evidence type="ECO:0000256" key="2">
    <source>
        <dbReference type="ARBA" id="ARBA00004815"/>
    </source>
</evidence>
<dbReference type="CDD" id="cd05794">
    <property type="entry name" value="S1_EF-P_repeat_2"/>
    <property type="match status" value="1"/>
</dbReference>
<comment type="similarity">
    <text evidence="3 7 9">Belongs to the elongation factor P family.</text>
</comment>
<dbReference type="FunFam" id="2.40.50.140:FF:000004">
    <property type="entry name" value="Elongation factor P"/>
    <property type="match status" value="1"/>
</dbReference>
<dbReference type="SMART" id="SM01185">
    <property type="entry name" value="EFP"/>
    <property type="match status" value="1"/>
</dbReference>
<keyword evidence="6 7" id="KW-0648">Protein biosynthesis</keyword>
<dbReference type="SUPFAM" id="SSF50104">
    <property type="entry name" value="Translation proteins SH3-like domain"/>
    <property type="match status" value="1"/>
</dbReference>
<dbReference type="GO" id="GO:0003746">
    <property type="term" value="F:translation elongation factor activity"/>
    <property type="evidence" value="ECO:0007669"/>
    <property type="project" value="UniProtKB-UniRule"/>
</dbReference>
<evidence type="ECO:0000256" key="6">
    <source>
        <dbReference type="ARBA" id="ARBA00022917"/>
    </source>
</evidence>
<protein>
    <recommendedName>
        <fullName evidence="7 8">Elongation factor P</fullName>
        <shortName evidence="7">EF-P</shortName>
    </recommendedName>
</protein>
<feature type="domain" description="Elongation factor P C-terminal" evidence="10">
    <location>
        <begin position="131"/>
        <end position="186"/>
    </location>
</feature>